<accession>A0AAE8YWQ0</accession>
<organism evidence="1 2">
    <name type="scientific">Serratia phage vB_SmaS_Tlacuache</name>
    <dbReference type="NCBI Taxonomy" id="2894809"/>
    <lineage>
        <taxon>Viruses</taxon>
        <taxon>Duplodnaviria</taxon>
        <taxon>Heunggongvirae</taxon>
        <taxon>Uroviricota</taxon>
        <taxon>Caudoviricetes</taxon>
        <taxon>Serbinvirus</taxon>
        <taxon>Serbinvirus tlacuache</taxon>
    </lineage>
</organism>
<keyword evidence="2" id="KW-1185">Reference proteome</keyword>
<sequence>MISAPLSMTVAEAMSLPNVIVALAVEIAFDSGITRVHTGVGQIMIGGQVYDGVGSIGNVSSVSEENSTSPTSVQLTLTGLDNELLSITLNEKVVGKEVTCYIAVFDTTYTEIASNVIYRGKITRTAVVAGDEGALTYTVSNIFQEWSKGKPWRYTDESQKQLNQGDRIFRYVGQMSERSIYWGSKKDAPGFTYN</sequence>
<reference evidence="1" key="1">
    <citation type="submission" date="2021-10" db="EMBL/GenBank/DDBJ databases">
        <authorList>
            <person name="Todd Z."/>
            <person name="Wilkey A."/>
            <person name="Mckay W."/>
            <person name="Sharma R."/>
            <person name="Grose J.H."/>
        </authorList>
    </citation>
    <scope>NUCLEOTIDE SEQUENCE</scope>
</reference>
<dbReference type="Proteomes" id="UP000827875">
    <property type="component" value="Segment"/>
</dbReference>
<evidence type="ECO:0000313" key="1">
    <source>
        <dbReference type="EMBL" id="UGO51431.1"/>
    </source>
</evidence>
<dbReference type="EMBL" id="OK499995">
    <property type="protein sequence ID" value="UGO51431.1"/>
    <property type="molecule type" value="Genomic_DNA"/>
</dbReference>
<evidence type="ECO:0000313" key="2">
    <source>
        <dbReference type="Proteomes" id="UP000827875"/>
    </source>
</evidence>
<name>A0AAE8YWQ0_9CAUD</name>
<protein>
    <submittedName>
        <fullName evidence="1">Uncharacterized protein</fullName>
    </submittedName>
</protein>
<gene>
    <name evidence="1" type="ORF">TLACUACHE_17</name>
</gene>
<proteinExistence type="predicted"/>